<name>A0ABP8PY81_9GAMM</name>
<dbReference type="InterPro" id="IPR008995">
    <property type="entry name" value="Mo/tungstate-bd_C_term_dom"/>
</dbReference>
<evidence type="ECO:0000313" key="5">
    <source>
        <dbReference type="EMBL" id="GAA4494534.1"/>
    </source>
</evidence>
<dbReference type="SMART" id="SM00382">
    <property type="entry name" value="AAA"/>
    <property type="match status" value="1"/>
</dbReference>
<keyword evidence="6" id="KW-1185">Reference proteome</keyword>
<dbReference type="InterPro" id="IPR027417">
    <property type="entry name" value="P-loop_NTPase"/>
</dbReference>
<keyword evidence="1" id="KW-0813">Transport</keyword>
<dbReference type="InterPro" id="IPR003439">
    <property type="entry name" value="ABC_transporter-like_ATP-bd"/>
</dbReference>
<dbReference type="GO" id="GO:0005524">
    <property type="term" value="F:ATP binding"/>
    <property type="evidence" value="ECO:0007669"/>
    <property type="project" value="UniProtKB-KW"/>
</dbReference>
<accession>A0ABP8PY81</accession>
<protein>
    <submittedName>
        <fullName evidence="5">ABC transporter ATP-binding protein</fullName>
    </submittedName>
</protein>
<gene>
    <name evidence="5" type="ORF">GCM10023095_06260</name>
</gene>
<dbReference type="InterPro" id="IPR003593">
    <property type="entry name" value="AAA+_ATPase"/>
</dbReference>
<dbReference type="PROSITE" id="PS00211">
    <property type="entry name" value="ABC_TRANSPORTER_1"/>
    <property type="match status" value="1"/>
</dbReference>
<dbReference type="PROSITE" id="PS50893">
    <property type="entry name" value="ABC_TRANSPORTER_2"/>
    <property type="match status" value="1"/>
</dbReference>
<dbReference type="RefSeq" id="WP_345009962.1">
    <property type="nucleotide sequence ID" value="NZ_BAABFC010000003.1"/>
</dbReference>
<feature type="domain" description="ABC transporter" evidence="4">
    <location>
        <begin position="5"/>
        <end position="235"/>
    </location>
</feature>
<comment type="caution">
    <text evidence="5">The sequence shown here is derived from an EMBL/GenBank/DDBJ whole genome shotgun (WGS) entry which is preliminary data.</text>
</comment>
<evidence type="ECO:0000256" key="2">
    <source>
        <dbReference type="ARBA" id="ARBA00022741"/>
    </source>
</evidence>
<dbReference type="Pfam" id="PF08402">
    <property type="entry name" value="TOBE_2"/>
    <property type="match status" value="1"/>
</dbReference>
<evidence type="ECO:0000256" key="1">
    <source>
        <dbReference type="ARBA" id="ARBA00022448"/>
    </source>
</evidence>
<dbReference type="Proteomes" id="UP001501321">
    <property type="component" value="Unassembled WGS sequence"/>
</dbReference>
<evidence type="ECO:0000313" key="6">
    <source>
        <dbReference type="Proteomes" id="UP001501321"/>
    </source>
</evidence>
<reference evidence="6" key="1">
    <citation type="journal article" date="2019" name="Int. J. Syst. Evol. Microbiol.">
        <title>The Global Catalogue of Microorganisms (GCM) 10K type strain sequencing project: providing services to taxonomists for standard genome sequencing and annotation.</title>
        <authorList>
            <consortium name="The Broad Institute Genomics Platform"/>
            <consortium name="The Broad Institute Genome Sequencing Center for Infectious Disease"/>
            <person name="Wu L."/>
            <person name="Ma J."/>
        </authorList>
    </citation>
    <scope>NUCLEOTIDE SEQUENCE [LARGE SCALE GENOMIC DNA]</scope>
    <source>
        <strain evidence="6">JCM 32226</strain>
    </source>
</reference>
<keyword evidence="3 5" id="KW-0067">ATP-binding</keyword>
<dbReference type="InterPro" id="IPR013611">
    <property type="entry name" value="Transp-assoc_OB_typ2"/>
</dbReference>
<dbReference type="PANTHER" id="PTHR42781">
    <property type="entry name" value="SPERMIDINE/PUTRESCINE IMPORT ATP-BINDING PROTEIN POTA"/>
    <property type="match status" value="1"/>
</dbReference>
<dbReference type="Pfam" id="PF00005">
    <property type="entry name" value="ABC_tran"/>
    <property type="match status" value="1"/>
</dbReference>
<organism evidence="5 6">
    <name type="scientific">Pseudaeromonas paramecii</name>
    <dbReference type="NCBI Taxonomy" id="2138166"/>
    <lineage>
        <taxon>Bacteria</taxon>
        <taxon>Pseudomonadati</taxon>
        <taxon>Pseudomonadota</taxon>
        <taxon>Gammaproteobacteria</taxon>
        <taxon>Aeromonadales</taxon>
        <taxon>Aeromonadaceae</taxon>
        <taxon>Pseudaeromonas</taxon>
    </lineage>
</organism>
<dbReference type="InterPro" id="IPR050093">
    <property type="entry name" value="ABC_SmlMolc_Importer"/>
</dbReference>
<sequence length="348" mass="38446">MTWAVEFSAVSRHYGKVKAVDKVSLQIEQGEFFSMLGPSGSGKTTCLRLMAGFEQPDLGAVRLSGINAVGLPPYQRDVNTVFQDYALFPHLKVWENVAYGLKIRGMGRGDRMARAEEALAMVALDGYGDRKPAALSGGQRQRVALARALVNRPKVLLLDEPLGALDLKLREQMQSELKRLHRQLGITFVYVTHDQGEALSMSDRVAVFNRGRIEQLDTPQQLYTQPQTPFVARFVGGANVIAAPLAERLTGEARPFALRPEHVHLVHDWQSQPLQVEGVLRQVHYHGAYSRLELDLGKEQTLAVQLPHGEGETVTLPEPGTRLTCGWSRQAMVPLREDGQEDGQGGAP</sequence>
<keyword evidence="2" id="KW-0547">Nucleotide-binding</keyword>
<dbReference type="PANTHER" id="PTHR42781:SF4">
    <property type="entry name" value="SPERMIDINE_PUTRESCINE IMPORT ATP-BINDING PROTEIN POTA"/>
    <property type="match status" value="1"/>
</dbReference>
<dbReference type="SUPFAM" id="SSF52540">
    <property type="entry name" value="P-loop containing nucleoside triphosphate hydrolases"/>
    <property type="match status" value="1"/>
</dbReference>
<dbReference type="SUPFAM" id="SSF50331">
    <property type="entry name" value="MOP-like"/>
    <property type="match status" value="1"/>
</dbReference>
<dbReference type="EMBL" id="BAABFC010000003">
    <property type="protein sequence ID" value="GAA4494534.1"/>
    <property type="molecule type" value="Genomic_DNA"/>
</dbReference>
<dbReference type="InterPro" id="IPR017871">
    <property type="entry name" value="ABC_transporter-like_CS"/>
</dbReference>
<evidence type="ECO:0000259" key="4">
    <source>
        <dbReference type="PROSITE" id="PS50893"/>
    </source>
</evidence>
<dbReference type="Gene3D" id="3.40.50.300">
    <property type="entry name" value="P-loop containing nucleotide triphosphate hydrolases"/>
    <property type="match status" value="1"/>
</dbReference>
<proteinExistence type="predicted"/>
<evidence type="ECO:0000256" key="3">
    <source>
        <dbReference type="ARBA" id="ARBA00022840"/>
    </source>
</evidence>